<accession>A0A1Y2JG23</accession>
<evidence type="ECO:0000313" key="2">
    <source>
        <dbReference type="EMBL" id="OSJ25689.1"/>
    </source>
</evidence>
<dbReference type="EMBL" id="NAFL01000279">
    <property type="protein sequence ID" value="OSJ25689.1"/>
    <property type="molecule type" value="Genomic_DNA"/>
</dbReference>
<comment type="caution">
    <text evidence="2">The sequence shown here is derived from an EMBL/GenBank/DDBJ whole genome shotgun (WGS) entry which is preliminary data.</text>
</comment>
<keyword evidence="1" id="KW-1133">Transmembrane helix</keyword>
<name>A0A1Y2JG23_BRAJP</name>
<protein>
    <submittedName>
        <fullName evidence="2">Uncharacterized protein</fullName>
    </submittedName>
</protein>
<organism evidence="2 3">
    <name type="scientific">Bradyrhizobium japonicum</name>
    <dbReference type="NCBI Taxonomy" id="375"/>
    <lineage>
        <taxon>Bacteria</taxon>
        <taxon>Pseudomonadati</taxon>
        <taxon>Pseudomonadota</taxon>
        <taxon>Alphaproteobacteria</taxon>
        <taxon>Hyphomicrobiales</taxon>
        <taxon>Nitrobacteraceae</taxon>
        <taxon>Bradyrhizobium</taxon>
    </lineage>
</organism>
<evidence type="ECO:0000256" key="1">
    <source>
        <dbReference type="SAM" id="Phobius"/>
    </source>
</evidence>
<reference evidence="2 3" key="1">
    <citation type="submission" date="2017-03" db="EMBL/GenBank/DDBJ databases">
        <title>Whole genome sequences of fourteen strains of Bradyrhizobium canariense and one strain of Bradyrhizobium japonicum isolated from Lupinus (Papilionoideae: Genisteae) species in Algeria.</title>
        <authorList>
            <person name="Crovadore J."/>
            <person name="Chekireb D."/>
            <person name="Brachmann A."/>
            <person name="Chablais R."/>
            <person name="Cochard B."/>
            <person name="Lefort F."/>
        </authorList>
    </citation>
    <scope>NUCLEOTIDE SEQUENCE [LARGE SCALE GENOMIC DNA]</scope>
    <source>
        <strain evidence="2 3">UBMA197</strain>
    </source>
</reference>
<dbReference type="AlphaFoldDB" id="A0A1Y2JG23"/>
<proteinExistence type="predicted"/>
<gene>
    <name evidence="2" type="ORF">BSZ19_37715</name>
</gene>
<evidence type="ECO:0000313" key="3">
    <source>
        <dbReference type="Proteomes" id="UP000193335"/>
    </source>
</evidence>
<dbReference type="Proteomes" id="UP000193335">
    <property type="component" value="Unassembled WGS sequence"/>
</dbReference>
<keyword evidence="1" id="KW-0812">Transmembrane</keyword>
<keyword evidence="1" id="KW-0472">Membrane</keyword>
<dbReference type="RefSeq" id="WP_063984085.1">
    <property type="nucleotide sequence ID" value="NZ_NAFL01000279.1"/>
</dbReference>
<feature type="transmembrane region" description="Helical" evidence="1">
    <location>
        <begin position="12"/>
        <end position="36"/>
    </location>
</feature>
<sequence length="253" mass="28497">MLELSRTQVSLLVRAFVGGFALIAILWGCWTLPLFWNQGFDESVARGIISGRAFRPEILSPLKSDLDAIEQLPFCRASATRSAAIIRLRIAEQTLSVGRPETIDQEFDALRRALVTTLSCSPADPFSWLALFWLSNNQIGFKSENLQYLRLSYELGPSEGWIALKRNHIAFSIFEALDPALAKTAIREFIQILNTGLYMEAVEIFTGPAWRVRDQILPLLTEVPIRNREIFADALRNRGSEVIVPGVSDRRHP</sequence>